<reference evidence="2" key="1">
    <citation type="submission" date="2019-10" db="EMBL/GenBank/DDBJ databases">
        <title>Lactobacillus agilis SY111 Whole Genome Sequencing Project.</title>
        <authorList>
            <person name="Suzuki S."/>
            <person name="Endo A."/>
            <person name="Maeno S."/>
            <person name="Shiwa Y."/>
            <person name="Matsutani M."/>
            <person name="Kajikawa A."/>
        </authorList>
    </citation>
    <scope>NUCLEOTIDE SEQUENCE</scope>
    <source>
        <strain evidence="2">SY111</strain>
    </source>
</reference>
<keyword evidence="1" id="KW-1133">Transmembrane helix</keyword>
<dbReference type="Proteomes" id="UP000494178">
    <property type="component" value="Unassembled WGS sequence"/>
</dbReference>
<organism evidence="2">
    <name type="scientific">Ligilactobacillus agilis</name>
    <dbReference type="NCBI Taxonomy" id="1601"/>
    <lineage>
        <taxon>Bacteria</taxon>
        <taxon>Bacillati</taxon>
        <taxon>Bacillota</taxon>
        <taxon>Bacilli</taxon>
        <taxon>Lactobacillales</taxon>
        <taxon>Lactobacillaceae</taxon>
        <taxon>Ligilactobacillus</taxon>
    </lineage>
</organism>
<feature type="transmembrane region" description="Helical" evidence="1">
    <location>
        <begin position="20"/>
        <end position="38"/>
    </location>
</feature>
<name>A0A6F9XV98_9LACO</name>
<accession>A0A6F9XV98</accession>
<evidence type="ECO:0000313" key="2">
    <source>
        <dbReference type="EMBL" id="GET09060.1"/>
    </source>
</evidence>
<sequence>MKRSEKKNQDKEQRRETIKFYIGVGTFIILIVDKILSWF</sequence>
<comment type="caution">
    <text evidence="2">The sequence shown here is derived from an EMBL/GenBank/DDBJ whole genome shotgun (WGS) entry which is preliminary data.</text>
</comment>
<dbReference type="AlphaFoldDB" id="A0A6F9XV98"/>
<evidence type="ECO:0000256" key="1">
    <source>
        <dbReference type="SAM" id="Phobius"/>
    </source>
</evidence>
<gene>
    <name evidence="2" type="ORF">SY111_16840</name>
</gene>
<keyword evidence="1" id="KW-0472">Membrane</keyword>
<dbReference type="EMBL" id="BLAN01000109">
    <property type="protein sequence ID" value="GET09060.1"/>
    <property type="molecule type" value="Genomic_DNA"/>
</dbReference>
<proteinExistence type="predicted"/>
<protein>
    <submittedName>
        <fullName evidence="2">Uncharacterized protein</fullName>
    </submittedName>
</protein>
<keyword evidence="1" id="KW-0812">Transmembrane</keyword>